<comment type="caution">
    <text evidence="3">The sequence shown here is derived from an EMBL/GenBank/DDBJ whole genome shotgun (WGS) entry which is preliminary data.</text>
</comment>
<dbReference type="Gene3D" id="1.10.260.40">
    <property type="entry name" value="lambda repressor-like DNA-binding domains"/>
    <property type="match status" value="1"/>
</dbReference>
<dbReference type="EMBL" id="JACCFO010000001">
    <property type="protein sequence ID" value="NYI99032.1"/>
    <property type="molecule type" value="Genomic_DNA"/>
</dbReference>
<evidence type="ECO:0000256" key="1">
    <source>
        <dbReference type="SAM" id="MobiDB-lite"/>
    </source>
</evidence>
<dbReference type="InterPro" id="IPR001387">
    <property type="entry name" value="Cro/C1-type_HTH"/>
</dbReference>
<sequence length="255" mass="26832">MRGPNRPEGGDVGRRVARRRTELGLSREQLAERTGMDPGYVAYLEENPAEPSHEALYRLAQALRTSTECLLGAGGDTPPGSAVTAVPAPAGRVLGAEECRSLIAPGGVGRVAFTTAPGAPPTVLPVTYSFWRGAVVFRTEEGGLIARHAPGAMSFEVDRLDGATAEGWSVLVTGRGRPVTDARELADLRADTDVRPWAGGRREAWIRVDEESITGRRVGDRRAPRPRAADTDADSETGTGAQAPGAGREAGGRTG</sequence>
<dbReference type="InterPro" id="IPR010982">
    <property type="entry name" value="Lambda_DNA-bd_dom_sf"/>
</dbReference>
<feature type="domain" description="HTH cro/C1-type" evidence="2">
    <location>
        <begin position="16"/>
        <end position="70"/>
    </location>
</feature>
<name>A0A853BXZ2_9ACTN</name>
<dbReference type="RefSeq" id="WP_179770081.1">
    <property type="nucleotide sequence ID" value="NZ_JACCFO010000001.1"/>
</dbReference>
<feature type="region of interest" description="Disordered" evidence="1">
    <location>
        <begin position="1"/>
        <end position="31"/>
    </location>
</feature>
<keyword evidence="4" id="KW-1185">Reference proteome</keyword>
<dbReference type="CDD" id="cd00093">
    <property type="entry name" value="HTH_XRE"/>
    <property type="match status" value="1"/>
</dbReference>
<organism evidence="3 4">
    <name type="scientific">Streptomonospora nanhaiensis</name>
    <dbReference type="NCBI Taxonomy" id="1323731"/>
    <lineage>
        <taxon>Bacteria</taxon>
        <taxon>Bacillati</taxon>
        <taxon>Actinomycetota</taxon>
        <taxon>Actinomycetes</taxon>
        <taxon>Streptosporangiales</taxon>
        <taxon>Nocardiopsidaceae</taxon>
        <taxon>Streptomonospora</taxon>
    </lineage>
</organism>
<evidence type="ECO:0000313" key="3">
    <source>
        <dbReference type="EMBL" id="NYI99032.1"/>
    </source>
</evidence>
<dbReference type="InterPro" id="IPR012349">
    <property type="entry name" value="Split_barrel_FMN-bd"/>
</dbReference>
<dbReference type="InterPro" id="IPR024747">
    <property type="entry name" value="Pyridox_Oxase-rel"/>
</dbReference>
<dbReference type="Gene3D" id="2.30.110.10">
    <property type="entry name" value="Electron Transport, Fmn-binding Protein, Chain A"/>
    <property type="match status" value="1"/>
</dbReference>
<gene>
    <name evidence="3" type="ORF">HNR12_005309</name>
</gene>
<dbReference type="PROSITE" id="PS50943">
    <property type="entry name" value="HTH_CROC1"/>
    <property type="match status" value="1"/>
</dbReference>
<feature type="region of interest" description="Disordered" evidence="1">
    <location>
        <begin position="214"/>
        <end position="255"/>
    </location>
</feature>
<feature type="compositionally biased region" description="Basic and acidic residues" evidence="1">
    <location>
        <begin position="214"/>
        <end position="230"/>
    </location>
</feature>
<reference evidence="3 4" key="1">
    <citation type="submission" date="2020-07" db="EMBL/GenBank/DDBJ databases">
        <title>Sequencing the genomes of 1000 actinobacteria strains.</title>
        <authorList>
            <person name="Klenk H.-P."/>
        </authorList>
    </citation>
    <scope>NUCLEOTIDE SEQUENCE [LARGE SCALE GENOMIC DNA]</scope>
    <source>
        <strain evidence="3 4">DSM 45927</strain>
    </source>
</reference>
<dbReference type="AlphaFoldDB" id="A0A853BXZ2"/>
<proteinExistence type="predicted"/>
<dbReference type="SMART" id="SM00530">
    <property type="entry name" value="HTH_XRE"/>
    <property type="match status" value="1"/>
</dbReference>
<dbReference type="GO" id="GO:0003677">
    <property type="term" value="F:DNA binding"/>
    <property type="evidence" value="ECO:0007669"/>
    <property type="project" value="InterPro"/>
</dbReference>
<dbReference type="SUPFAM" id="SSF47413">
    <property type="entry name" value="lambda repressor-like DNA-binding domains"/>
    <property type="match status" value="1"/>
</dbReference>
<protein>
    <recommendedName>
        <fullName evidence="2">HTH cro/C1-type domain-containing protein</fullName>
    </recommendedName>
</protein>
<dbReference type="SUPFAM" id="SSF50475">
    <property type="entry name" value="FMN-binding split barrel"/>
    <property type="match status" value="1"/>
</dbReference>
<evidence type="ECO:0000259" key="2">
    <source>
        <dbReference type="PROSITE" id="PS50943"/>
    </source>
</evidence>
<feature type="compositionally biased region" description="Basic and acidic residues" evidence="1">
    <location>
        <begin position="8"/>
        <end position="22"/>
    </location>
</feature>
<dbReference type="Pfam" id="PF12900">
    <property type="entry name" value="Pyridox_ox_2"/>
    <property type="match status" value="1"/>
</dbReference>
<accession>A0A853BXZ2</accession>
<dbReference type="Proteomes" id="UP000575985">
    <property type="component" value="Unassembled WGS sequence"/>
</dbReference>
<evidence type="ECO:0000313" key="4">
    <source>
        <dbReference type="Proteomes" id="UP000575985"/>
    </source>
</evidence>
<dbReference type="Pfam" id="PF01381">
    <property type="entry name" value="HTH_3"/>
    <property type="match status" value="1"/>
</dbReference>